<proteinExistence type="predicted"/>
<name>A0A9N8PZJ0_CHRIL</name>
<evidence type="ECO:0000313" key="1">
    <source>
        <dbReference type="EMBL" id="CAD0198555.1"/>
    </source>
</evidence>
<gene>
    <name evidence="1" type="ORF">CINC_LOCUS12827</name>
</gene>
<evidence type="ECO:0000313" key="2">
    <source>
        <dbReference type="Proteomes" id="UP001154114"/>
    </source>
</evidence>
<reference evidence="1" key="1">
    <citation type="submission" date="2021-12" db="EMBL/GenBank/DDBJ databases">
        <authorList>
            <person name="King R."/>
        </authorList>
    </citation>
    <scope>NUCLEOTIDE SEQUENCE</scope>
</reference>
<dbReference type="AlphaFoldDB" id="A0A9N8PZJ0"/>
<protein>
    <submittedName>
        <fullName evidence="1">Uncharacterized protein</fullName>
    </submittedName>
</protein>
<dbReference type="Proteomes" id="UP001154114">
    <property type="component" value="Chromosome 8"/>
</dbReference>
<dbReference type="EMBL" id="LR824011">
    <property type="protein sequence ID" value="CAD0198555.1"/>
    <property type="molecule type" value="Genomic_DNA"/>
</dbReference>
<keyword evidence="2" id="KW-1185">Reference proteome</keyword>
<organism evidence="1 2">
    <name type="scientific">Chrysodeixis includens</name>
    <name type="common">Soybean looper</name>
    <name type="synonym">Pseudoplusia includens</name>
    <dbReference type="NCBI Taxonomy" id="689277"/>
    <lineage>
        <taxon>Eukaryota</taxon>
        <taxon>Metazoa</taxon>
        <taxon>Ecdysozoa</taxon>
        <taxon>Arthropoda</taxon>
        <taxon>Hexapoda</taxon>
        <taxon>Insecta</taxon>
        <taxon>Pterygota</taxon>
        <taxon>Neoptera</taxon>
        <taxon>Endopterygota</taxon>
        <taxon>Lepidoptera</taxon>
        <taxon>Glossata</taxon>
        <taxon>Ditrysia</taxon>
        <taxon>Noctuoidea</taxon>
        <taxon>Noctuidae</taxon>
        <taxon>Plusiinae</taxon>
        <taxon>Chrysodeixis</taxon>
    </lineage>
</organism>
<sequence length="130" mass="14134">MFGEVVLATHVSDGVPVQAEQIFTTRRGAATRGNTRHGAAWRGTARHGAAHATAPPHCSETNIMNISTWIFFYTSGLADIYPQLTYCSRDVARALSCSQPAGPSLVLGVVRWCRMLVTRAHLAAPRCRRA</sequence>
<accession>A0A9N8PZJ0</accession>